<evidence type="ECO:0000313" key="10">
    <source>
        <dbReference type="Proteomes" id="UP000250245"/>
    </source>
</evidence>
<dbReference type="PANTHER" id="PTHR41523">
    <property type="entry name" value="TWO-COMPONENT SYSTEM SENSOR PROTEIN"/>
    <property type="match status" value="1"/>
</dbReference>
<dbReference type="PROSITE" id="PS50109">
    <property type="entry name" value="HIS_KIN"/>
    <property type="match status" value="1"/>
</dbReference>
<dbReference type="EMBL" id="UASJ01000001">
    <property type="protein sequence ID" value="SQB64337.1"/>
    <property type="molecule type" value="Genomic_DNA"/>
</dbReference>
<dbReference type="AlphaFoldDB" id="A0A2X2YKZ6"/>
<keyword evidence="5" id="KW-0547">Nucleotide-binding</keyword>
<keyword evidence="7" id="KW-0067">ATP-binding</keyword>
<keyword evidence="6 9" id="KW-0418">Kinase</keyword>
<dbReference type="InterPro" id="IPR022066">
    <property type="entry name" value="PdtaS_GAF"/>
</dbReference>
<keyword evidence="3" id="KW-0597">Phosphoprotein</keyword>
<evidence type="ECO:0000313" key="9">
    <source>
        <dbReference type="EMBL" id="SQB64337.1"/>
    </source>
</evidence>
<dbReference type="Pfam" id="PF12282">
    <property type="entry name" value="GAF_PdtaS"/>
    <property type="match status" value="1"/>
</dbReference>
<proteinExistence type="predicted"/>
<keyword evidence="4 9" id="KW-0808">Transferase</keyword>
<dbReference type="Gene3D" id="3.30.450.280">
    <property type="entry name" value="GAF domain"/>
    <property type="match status" value="1"/>
</dbReference>
<sequence length="488" mass="53164">MSTFKRSLREPPFQELSADAVEQLYRLVSDWQIISDLSQADLLLWLPNRYDGMSCAAHCRPATGPTVHLDDVIGLNLPATRLSLLEQVLIKGEIIENPVHRWTGMNTVSEVLVPVPFDGRNIGVLAIETNLAFQVGEIGGEGWFKAVSRTLLKMVAAGDFPFEVTPTTGKHGNPRVADGALMLDGEGVVEHCSPNGISAFKRLGFYNQLYGEKLSDSVLPLLEKGSVIDEDLSTVLRGRSSALAEIDVRGVDLTVRSLPLVEEGERIGALLLCRDVTEKRHREKELLSKDATIREVHHRVKNNLQTVSALLRLQARRSDNSVVQEALSQAERRISIIAMVHEALSHTVDETVSFDDTFRRLLALVATAASSDHFVETRFVGSFGTLGADAASALGLVLTELVTNAIEHGLEDRDGVVEVEAHRDDTNETLVVTVTDDGHGLTGNSVGSGLGTQIVQTLVKTELVGTVQWENREPPATGTIVRLTATKL</sequence>
<dbReference type="InterPro" id="IPR003594">
    <property type="entry name" value="HATPase_dom"/>
</dbReference>
<evidence type="ECO:0000256" key="4">
    <source>
        <dbReference type="ARBA" id="ARBA00022679"/>
    </source>
</evidence>
<organism evidence="9 10">
    <name type="scientific">Mobiluncus curtisii</name>
    <dbReference type="NCBI Taxonomy" id="2051"/>
    <lineage>
        <taxon>Bacteria</taxon>
        <taxon>Bacillati</taxon>
        <taxon>Actinomycetota</taxon>
        <taxon>Actinomycetes</taxon>
        <taxon>Actinomycetales</taxon>
        <taxon>Actinomycetaceae</taxon>
        <taxon>Mobiluncus</taxon>
    </lineage>
</organism>
<evidence type="ECO:0000256" key="1">
    <source>
        <dbReference type="ARBA" id="ARBA00000085"/>
    </source>
</evidence>
<dbReference type="Pfam" id="PF08448">
    <property type="entry name" value="PAS_4"/>
    <property type="match status" value="1"/>
</dbReference>
<evidence type="ECO:0000256" key="2">
    <source>
        <dbReference type="ARBA" id="ARBA00012438"/>
    </source>
</evidence>
<dbReference type="Proteomes" id="UP000250245">
    <property type="component" value="Unassembled WGS sequence"/>
</dbReference>
<dbReference type="PANTHER" id="PTHR41523:SF8">
    <property type="entry name" value="ETHYLENE RESPONSE SENSOR PROTEIN"/>
    <property type="match status" value="1"/>
</dbReference>
<dbReference type="InterPro" id="IPR036890">
    <property type="entry name" value="HATPase_C_sf"/>
</dbReference>
<dbReference type="InterPro" id="IPR038424">
    <property type="entry name" value="H_kinase_PdtaS_GAF_sf"/>
</dbReference>
<evidence type="ECO:0000259" key="8">
    <source>
        <dbReference type="PROSITE" id="PS50109"/>
    </source>
</evidence>
<dbReference type="SUPFAM" id="SSF55874">
    <property type="entry name" value="ATPase domain of HSP90 chaperone/DNA topoisomerase II/histidine kinase"/>
    <property type="match status" value="1"/>
</dbReference>
<protein>
    <recommendedName>
        <fullName evidence="2">histidine kinase</fullName>
        <ecNumber evidence="2">2.7.13.3</ecNumber>
    </recommendedName>
</protein>
<feature type="domain" description="Histidine kinase" evidence="8">
    <location>
        <begin position="295"/>
        <end position="487"/>
    </location>
</feature>
<dbReference type="RefSeq" id="WP_236585901.1">
    <property type="nucleotide sequence ID" value="NZ_CAMYEK010000013.1"/>
</dbReference>
<dbReference type="GO" id="GO:0004673">
    <property type="term" value="F:protein histidine kinase activity"/>
    <property type="evidence" value="ECO:0007669"/>
    <property type="project" value="UniProtKB-EC"/>
</dbReference>
<dbReference type="Pfam" id="PF02518">
    <property type="entry name" value="HATPase_c"/>
    <property type="match status" value="1"/>
</dbReference>
<accession>A0A2X2YKZ6</accession>
<reference evidence="9 10" key="1">
    <citation type="submission" date="2018-06" db="EMBL/GenBank/DDBJ databases">
        <authorList>
            <consortium name="Pathogen Informatics"/>
            <person name="Doyle S."/>
        </authorList>
    </citation>
    <scope>NUCLEOTIDE SEQUENCE [LARGE SCALE GENOMIC DNA]</scope>
    <source>
        <strain evidence="9 10">NCTC11820</strain>
    </source>
</reference>
<dbReference type="Pfam" id="PF07568">
    <property type="entry name" value="HisKA_2"/>
    <property type="match status" value="1"/>
</dbReference>
<dbReference type="InterPro" id="IPR005467">
    <property type="entry name" value="His_kinase_dom"/>
</dbReference>
<dbReference type="InterPro" id="IPR011495">
    <property type="entry name" value="Sig_transdc_His_kin_sub2_dim/P"/>
</dbReference>
<dbReference type="Gene3D" id="3.30.450.20">
    <property type="entry name" value="PAS domain"/>
    <property type="match status" value="1"/>
</dbReference>
<evidence type="ECO:0000256" key="3">
    <source>
        <dbReference type="ARBA" id="ARBA00022553"/>
    </source>
</evidence>
<gene>
    <name evidence="9" type="primary">pdtaS</name>
    <name evidence="9" type="ORF">NCTC11820_00675</name>
</gene>
<dbReference type="InterPro" id="IPR013656">
    <property type="entry name" value="PAS_4"/>
</dbReference>
<evidence type="ECO:0000256" key="5">
    <source>
        <dbReference type="ARBA" id="ARBA00022741"/>
    </source>
</evidence>
<dbReference type="SMART" id="SM00387">
    <property type="entry name" value="HATPase_c"/>
    <property type="match status" value="1"/>
</dbReference>
<comment type="catalytic activity">
    <reaction evidence="1">
        <text>ATP + protein L-histidine = ADP + protein N-phospho-L-histidine.</text>
        <dbReference type="EC" id="2.7.13.3"/>
    </reaction>
</comment>
<evidence type="ECO:0000256" key="7">
    <source>
        <dbReference type="ARBA" id="ARBA00022840"/>
    </source>
</evidence>
<dbReference type="Gene3D" id="3.30.565.10">
    <property type="entry name" value="Histidine kinase-like ATPase, C-terminal domain"/>
    <property type="match status" value="1"/>
</dbReference>
<name>A0A2X2YKZ6_9ACTO</name>
<evidence type="ECO:0000256" key="6">
    <source>
        <dbReference type="ARBA" id="ARBA00022777"/>
    </source>
</evidence>
<dbReference type="EC" id="2.7.13.3" evidence="2"/>
<dbReference type="GO" id="GO:0005524">
    <property type="term" value="F:ATP binding"/>
    <property type="evidence" value="ECO:0007669"/>
    <property type="project" value="UniProtKB-KW"/>
</dbReference>